<reference evidence="2" key="4">
    <citation type="submission" date="2024-02" db="EMBL/GenBank/DDBJ databases">
        <title>Comparative genomics of Cryptococcus and Kwoniella reveals pathogenesis evolution and contrasting modes of karyotype evolution via chromosome fusion or intercentromeric recombination.</title>
        <authorList>
            <person name="Coelho M.A."/>
            <person name="David-Palma M."/>
            <person name="Shea T."/>
            <person name="Bowers K."/>
            <person name="McGinley-Smith S."/>
            <person name="Mohammad A.W."/>
            <person name="Gnirke A."/>
            <person name="Yurkov A.M."/>
            <person name="Nowrousian M."/>
            <person name="Sun S."/>
            <person name="Cuomo C.A."/>
            <person name="Heitman J."/>
        </authorList>
    </citation>
    <scope>NUCLEOTIDE SEQUENCE</scope>
    <source>
        <strain evidence="2">CBS 10118</strain>
    </source>
</reference>
<protein>
    <submittedName>
        <fullName evidence="1">Uncharacterized protein</fullName>
    </submittedName>
</protein>
<dbReference type="EMBL" id="CP144546">
    <property type="protein sequence ID" value="WVW85283.1"/>
    <property type="molecule type" value="Genomic_DNA"/>
</dbReference>
<evidence type="ECO:0000313" key="3">
    <source>
        <dbReference type="Proteomes" id="UP000092730"/>
    </source>
</evidence>
<proteinExistence type="predicted"/>
<dbReference type="VEuPathDB" id="FungiDB:I302_06944"/>
<gene>
    <name evidence="1" type="ORF">I302_06944</name>
    <name evidence="2" type="ORF">I302_107321</name>
</gene>
<dbReference type="KEGG" id="kbi:30211343"/>
<name>A0A1B9FYV2_9TREE</name>
<dbReference type="RefSeq" id="XP_019045028.1">
    <property type="nucleotide sequence ID" value="XM_019193551.1"/>
</dbReference>
<dbReference type="OrthoDB" id="10598261at2759"/>
<reference evidence="1" key="3">
    <citation type="submission" date="2014-01" db="EMBL/GenBank/DDBJ databases">
        <title>Evolution of pathogenesis and genome organization in the Tremellales.</title>
        <authorList>
            <person name="Cuomo C."/>
            <person name="Litvintseva A."/>
            <person name="Heitman J."/>
            <person name="Chen Y."/>
            <person name="Sun S."/>
            <person name="Springer D."/>
            <person name="Dromer F."/>
            <person name="Young S."/>
            <person name="Zeng Q."/>
            <person name="Chapman S."/>
            <person name="Gujja S."/>
            <person name="Saif S."/>
            <person name="Birren B."/>
        </authorList>
    </citation>
    <scope>NUCLEOTIDE SEQUENCE</scope>
    <source>
        <strain evidence="1">CBS 10118</strain>
    </source>
</reference>
<reference evidence="2" key="2">
    <citation type="submission" date="2013-07" db="EMBL/GenBank/DDBJ databases">
        <authorList>
            <consortium name="The Broad Institute Genome Sequencing Platform"/>
            <person name="Cuomo C."/>
            <person name="Litvintseva A."/>
            <person name="Chen Y."/>
            <person name="Heitman J."/>
            <person name="Sun S."/>
            <person name="Springer D."/>
            <person name="Dromer F."/>
            <person name="Young S.K."/>
            <person name="Zeng Q."/>
            <person name="Gargeya S."/>
            <person name="Fitzgerald M."/>
            <person name="Abouelleil A."/>
            <person name="Alvarado L."/>
            <person name="Berlin A.M."/>
            <person name="Chapman S.B."/>
            <person name="Dewar J."/>
            <person name="Goldberg J."/>
            <person name="Griggs A."/>
            <person name="Gujja S."/>
            <person name="Hansen M."/>
            <person name="Howarth C."/>
            <person name="Imamovic A."/>
            <person name="Larimer J."/>
            <person name="McCowan C."/>
            <person name="Murphy C."/>
            <person name="Pearson M."/>
            <person name="Priest M."/>
            <person name="Roberts A."/>
            <person name="Saif S."/>
            <person name="Shea T."/>
            <person name="Sykes S."/>
            <person name="Wortman J."/>
            <person name="Nusbaum C."/>
            <person name="Birren B."/>
        </authorList>
    </citation>
    <scope>NUCLEOTIDE SEQUENCE</scope>
    <source>
        <strain evidence="2">CBS 10118</strain>
    </source>
</reference>
<reference evidence="1" key="1">
    <citation type="submission" date="2013-07" db="EMBL/GenBank/DDBJ databases">
        <title>The Genome Sequence of Cryptococcus bestiolae CBS10118.</title>
        <authorList>
            <consortium name="The Broad Institute Genome Sequencing Platform"/>
            <person name="Cuomo C."/>
            <person name="Litvintseva A."/>
            <person name="Chen Y."/>
            <person name="Heitman J."/>
            <person name="Sun S."/>
            <person name="Springer D."/>
            <person name="Dromer F."/>
            <person name="Young S.K."/>
            <person name="Zeng Q."/>
            <person name="Gargeya S."/>
            <person name="Fitzgerald M."/>
            <person name="Abouelleil A."/>
            <person name="Alvarado L."/>
            <person name="Berlin A.M."/>
            <person name="Chapman S.B."/>
            <person name="Dewar J."/>
            <person name="Goldberg J."/>
            <person name="Griggs A."/>
            <person name="Gujja S."/>
            <person name="Hansen M."/>
            <person name="Howarth C."/>
            <person name="Imamovic A."/>
            <person name="Larimer J."/>
            <person name="McCowan C."/>
            <person name="Murphy C."/>
            <person name="Pearson M."/>
            <person name="Priest M."/>
            <person name="Roberts A."/>
            <person name="Saif S."/>
            <person name="Shea T."/>
            <person name="Sykes S."/>
            <person name="Wortman J."/>
            <person name="Nusbaum C."/>
            <person name="Birren B."/>
        </authorList>
    </citation>
    <scope>NUCLEOTIDE SEQUENCE [LARGE SCALE GENOMIC DNA]</scope>
    <source>
        <strain evidence="1">CBS 10118</strain>
    </source>
</reference>
<dbReference type="EMBL" id="KI894023">
    <property type="protein sequence ID" value="OCF23958.1"/>
    <property type="molecule type" value="Genomic_DNA"/>
</dbReference>
<accession>A0A1B9FYV2</accession>
<dbReference type="Proteomes" id="UP000092730">
    <property type="component" value="Chromosome 6"/>
</dbReference>
<organism evidence="1">
    <name type="scientific">Kwoniella bestiolae CBS 10118</name>
    <dbReference type="NCBI Taxonomy" id="1296100"/>
    <lineage>
        <taxon>Eukaryota</taxon>
        <taxon>Fungi</taxon>
        <taxon>Dikarya</taxon>
        <taxon>Basidiomycota</taxon>
        <taxon>Agaricomycotina</taxon>
        <taxon>Tremellomycetes</taxon>
        <taxon>Tremellales</taxon>
        <taxon>Cryptococcaceae</taxon>
        <taxon>Kwoniella</taxon>
    </lineage>
</organism>
<dbReference type="AlphaFoldDB" id="A0A1B9FYV2"/>
<evidence type="ECO:0000313" key="1">
    <source>
        <dbReference type="EMBL" id="OCF23958.1"/>
    </source>
</evidence>
<keyword evidence="3" id="KW-1185">Reference proteome</keyword>
<evidence type="ECO:0000313" key="2">
    <source>
        <dbReference type="EMBL" id="WVW85283.1"/>
    </source>
</evidence>
<dbReference type="GeneID" id="30211343"/>
<sequence length="257" mass="28935">MQIDKPKYQLVFPRHTSDLSTIIYDALKSTTLIYESTIEPMVRGDPEGTFTKNGIIHLTVRLPLAVPHGHSTSQCQEFSIYIDIRSLTRCLPKVQDTPQGTMVVTWEQWSPFSYIHVDEFPEEHESGFASSSVDSKKMFRWNVMKGSGEMTVSYHELNQRLLRFSGDPAVALGGLGGKFNVEPSEAFPSMEQPQKSPAFTSIAHSRSNITTRSLGAITRQGTYQPTAHDRPIMLFDGERVILQHAVGDRNVVVFDFR</sequence>